<evidence type="ECO:0000313" key="2">
    <source>
        <dbReference type="EMBL" id="MEI7037426.1"/>
    </source>
</evidence>
<dbReference type="RefSeq" id="WP_336808057.1">
    <property type="nucleotide sequence ID" value="NZ_JBBBNY010000008.1"/>
</dbReference>
<sequence length="94" mass="11105">MNLRSPSIIRRHPGFVIRDHDWTINGPMIGPEQRPHDPWPGEQRTPTDHRRERHDEWPPEDRRTPRVPDDDMDDLPMPGIPHIVPSQPTTCWLI</sequence>
<organism evidence="2 3">
    <name type="scientific">Fulvimonas yonginensis</name>
    <dbReference type="NCBI Taxonomy" id="1495200"/>
    <lineage>
        <taxon>Bacteria</taxon>
        <taxon>Pseudomonadati</taxon>
        <taxon>Pseudomonadota</taxon>
        <taxon>Gammaproteobacteria</taxon>
        <taxon>Lysobacterales</taxon>
        <taxon>Rhodanobacteraceae</taxon>
        <taxon>Fulvimonas</taxon>
    </lineage>
</organism>
<protein>
    <submittedName>
        <fullName evidence="2">Uncharacterized protein</fullName>
    </submittedName>
</protein>
<comment type="caution">
    <text evidence="2">The sequence shown here is derived from an EMBL/GenBank/DDBJ whole genome shotgun (WGS) entry which is preliminary data.</text>
</comment>
<keyword evidence="3" id="KW-1185">Reference proteome</keyword>
<name>A0ABU8JE29_9GAMM</name>
<dbReference type="Proteomes" id="UP001381174">
    <property type="component" value="Unassembled WGS sequence"/>
</dbReference>
<dbReference type="EMBL" id="JBBBNY010000008">
    <property type="protein sequence ID" value="MEI7037426.1"/>
    <property type="molecule type" value="Genomic_DNA"/>
</dbReference>
<reference evidence="2 3" key="1">
    <citation type="journal article" date="2014" name="Int. J. Syst. Evol. Microbiol.">
        <title>Fulvimonas yonginensis sp. nov., isolated from greenhouse soil, and emended description of the genus Fulvimonas.</title>
        <authorList>
            <person name="Ahn J.H."/>
            <person name="Kim S.J."/>
            <person name="Weon H.Y."/>
            <person name="Hong S.B."/>
            <person name="Seok S.J."/>
            <person name="Kwon S.W."/>
        </authorList>
    </citation>
    <scope>NUCLEOTIDE SEQUENCE [LARGE SCALE GENOMIC DNA]</scope>
    <source>
        <strain evidence="2 3">KACC 16952</strain>
    </source>
</reference>
<feature type="compositionally biased region" description="Basic and acidic residues" evidence="1">
    <location>
        <begin position="33"/>
        <end position="69"/>
    </location>
</feature>
<accession>A0ABU8JE29</accession>
<feature type="region of interest" description="Disordered" evidence="1">
    <location>
        <begin position="21"/>
        <end position="94"/>
    </location>
</feature>
<proteinExistence type="predicted"/>
<gene>
    <name evidence="2" type="ORF">WAT24_11715</name>
</gene>
<evidence type="ECO:0000256" key="1">
    <source>
        <dbReference type="SAM" id="MobiDB-lite"/>
    </source>
</evidence>
<evidence type="ECO:0000313" key="3">
    <source>
        <dbReference type="Proteomes" id="UP001381174"/>
    </source>
</evidence>